<gene>
    <name evidence="2" type="ORF">EVA_07282</name>
</gene>
<feature type="non-terminal residue" evidence="2">
    <location>
        <position position="221"/>
    </location>
</feature>
<accession>J9GCM0</accession>
<dbReference type="Gene3D" id="2.70.98.50">
    <property type="entry name" value="putative glycoside hydrolase family protein from bacillus halodurans"/>
    <property type="match status" value="1"/>
</dbReference>
<dbReference type="PANTHER" id="PTHR31084:SF19">
    <property type="entry name" value="GLYCOSYL HYDROLASE FAMILY 95 N-TERMINAL DOMAIN-CONTAINING PROTEIN"/>
    <property type="match status" value="1"/>
</dbReference>
<dbReference type="InterPro" id="IPR027414">
    <property type="entry name" value="GH95_N_dom"/>
</dbReference>
<evidence type="ECO:0000313" key="2">
    <source>
        <dbReference type="EMBL" id="EJX04609.1"/>
    </source>
</evidence>
<dbReference type="GO" id="GO:0004560">
    <property type="term" value="F:alpha-L-fucosidase activity"/>
    <property type="evidence" value="ECO:0007669"/>
    <property type="project" value="TreeGrafter"/>
</dbReference>
<evidence type="ECO:0000259" key="1">
    <source>
        <dbReference type="Pfam" id="PF14498"/>
    </source>
</evidence>
<sequence>MIKKIKTFLAAFCLFTSVYADATDYTKGLSIWFDTPNSLQGRAVWYGGRPDLWEGKKKPQSAGDTAQNPDVTWESQSLPIGNGSLGANIMGSVEAERITFNEKTLWRGGPNTAKGADYYWNVNKQSAHILDDIRKAFTEGNQQKAEQLTRQHFNSEVAYESYGESPFRFGNFTTMGEFYIETGLNVIGMTDYKRILSLDSALAVVQFKKDQVAYQRSYFIS</sequence>
<dbReference type="AlphaFoldDB" id="J9GCM0"/>
<dbReference type="PANTHER" id="PTHR31084">
    <property type="entry name" value="ALPHA-L-FUCOSIDASE 2"/>
    <property type="match status" value="1"/>
</dbReference>
<protein>
    <submittedName>
        <fullName evidence="2">Alpha-L-fucosidase</fullName>
    </submittedName>
</protein>
<dbReference type="Pfam" id="PF14498">
    <property type="entry name" value="Glyco_hyd_65N_2"/>
    <property type="match status" value="1"/>
</dbReference>
<proteinExistence type="predicted"/>
<organism evidence="2">
    <name type="scientific">gut metagenome</name>
    <dbReference type="NCBI Taxonomy" id="749906"/>
    <lineage>
        <taxon>unclassified sequences</taxon>
        <taxon>metagenomes</taxon>
        <taxon>organismal metagenomes</taxon>
    </lineage>
</organism>
<feature type="domain" description="Glycosyl hydrolase family 95 N-terminal" evidence="1">
    <location>
        <begin position="67"/>
        <end position="221"/>
    </location>
</feature>
<comment type="caution">
    <text evidence="2">The sequence shown here is derived from an EMBL/GenBank/DDBJ whole genome shotgun (WGS) entry which is preliminary data.</text>
</comment>
<name>J9GCM0_9ZZZZ</name>
<reference evidence="2" key="1">
    <citation type="journal article" date="2012" name="PLoS ONE">
        <title>Gene sets for utilization of primary and secondary nutrition supplies in the distal gut of endangered iberian lynx.</title>
        <authorList>
            <person name="Alcaide M."/>
            <person name="Messina E."/>
            <person name="Richter M."/>
            <person name="Bargiela R."/>
            <person name="Peplies J."/>
            <person name="Huws S.A."/>
            <person name="Newbold C.J."/>
            <person name="Golyshin P.N."/>
            <person name="Simon M.A."/>
            <person name="Lopez G."/>
            <person name="Yakimov M.M."/>
            <person name="Ferrer M."/>
        </authorList>
    </citation>
    <scope>NUCLEOTIDE SEQUENCE</scope>
</reference>
<dbReference type="EMBL" id="AMCI01001753">
    <property type="protein sequence ID" value="EJX04609.1"/>
    <property type="molecule type" value="Genomic_DNA"/>
</dbReference>